<dbReference type="EMBL" id="CABPRJ010000574">
    <property type="protein sequence ID" value="VVC31070.1"/>
    <property type="molecule type" value="Genomic_DNA"/>
</dbReference>
<reference evidence="2 3" key="1">
    <citation type="submission" date="2019-08" db="EMBL/GenBank/DDBJ databases">
        <authorList>
            <person name="Alioto T."/>
            <person name="Alioto T."/>
            <person name="Gomez Garrido J."/>
        </authorList>
    </citation>
    <scope>NUCLEOTIDE SEQUENCE [LARGE SCALE GENOMIC DNA]</scope>
</reference>
<evidence type="ECO:0000313" key="3">
    <source>
        <dbReference type="Proteomes" id="UP000325440"/>
    </source>
</evidence>
<name>A0A5E4MFK2_9HEMI</name>
<dbReference type="AlphaFoldDB" id="A0A5E4MFK2"/>
<gene>
    <name evidence="2" type="ORF">CINCED_3A001053</name>
</gene>
<evidence type="ECO:0000256" key="1">
    <source>
        <dbReference type="SAM" id="MobiDB-lite"/>
    </source>
</evidence>
<organism evidence="2 3">
    <name type="scientific">Cinara cedri</name>
    <dbReference type="NCBI Taxonomy" id="506608"/>
    <lineage>
        <taxon>Eukaryota</taxon>
        <taxon>Metazoa</taxon>
        <taxon>Ecdysozoa</taxon>
        <taxon>Arthropoda</taxon>
        <taxon>Hexapoda</taxon>
        <taxon>Insecta</taxon>
        <taxon>Pterygota</taxon>
        <taxon>Neoptera</taxon>
        <taxon>Paraneoptera</taxon>
        <taxon>Hemiptera</taxon>
        <taxon>Sternorrhyncha</taxon>
        <taxon>Aphidomorpha</taxon>
        <taxon>Aphidoidea</taxon>
        <taxon>Aphididae</taxon>
        <taxon>Lachninae</taxon>
        <taxon>Cinara</taxon>
    </lineage>
</organism>
<proteinExistence type="predicted"/>
<feature type="region of interest" description="Disordered" evidence="1">
    <location>
        <begin position="119"/>
        <end position="144"/>
    </location>
</feature>
<keyword evidence="3" id="KW-1185">Reference proteome</keyword>
<feature type="compositionally biased region" description="Pro residues" evidence="1">
    <location>
        <begin position="124"/>
        <end position="144"/>
    </location>
</feature>
<accession>A0A5E4MFK2</accession>
<sequence>MTTTRWWGTNTVSAVSPSALQSLLELTTSKLHRCYKTVSSVVPTVVATGQCRIRSCCSHLEWTTLRSNNCFLGSDSPFALFQQTPRFFYLSSSAACHSKQVLVVLGLYFQPSRLNLVTSTLTPSPSPTPTPMPMPTPPQSHRPL</sequence>
<dbReference type="Proteomes" id="UP000325440">
    <property type="component" value="Unassembled WGS sequence"/>
</dbReference>
<protein>
    <submittedName>
        <fullName evidence="2">Uncharacterized protein</fullName>
    </submittedName>
</protein>
<evidence type="ECO:0000313" key="2">
    <source>
        <dbReference type="EMBL" id="VVC31070.1"/>
    </source>
</evidence>